<organism evidence="1 2">
    <name type="scientific">Stenotrophomonas pictorum JCM 9942</name>
    <dbReference type="NCBI Taxonomy" id="1236960"/>
    <lineage>
        <taxon>Bacteria</taxon>
        <taxon>Pseudomonadati</taxon>
        <taxon>Pseudomonadota</taxon>
        <taxon>Gammaproteobacteria</taxon>
        <taxon>Lysobacterales</taxon>
        <taxon>Lysobacteraceae</taxon>
        <taxon>Stenotrophomonas</taxon>
    </lineage>
</organism>
<dbReference type="EMBL" id="LLXS01000014">
    <property type="protein sequence ID" value="KRG43188.1"/>
    <property type="molecule type" value="Genomic_DNA"/>
</dbReference>
<proteinExistence type="predicted"/>
<dbReference type="RefSeq" id="WP_054660590.1">
    <property type="nucleotide sequence ID" value="NZ_BAZI01000441.1"/>
</dbReference>
<reference evidence="1 2" key="1">
    <citation type="submission" date="2015-10" db="EMBL/GenBank/DDBJ databases">
        <title>Genome sequencing and analysis of members of genus Stenotrophomonas.</title>
        <authorList>
            <person name="Patil P.P."/>
            <person name="Midha S."/>
            <person name="Patil P.B."/>
        </authorList>
    </citation>
    <scope>NUCLEOTIDE SEQUENCE [LARGE SCALE GENOMIC DNA]</scope>
    <source>
        <strain evidence="1 2">JCM 9942</strain>
    </source>
</reference>
<accession>A0A0R0AQH1</accession>
<evidence type="ECO:0000313" key="1">
    <source>
        <dbReference type="EMBL" id="KRG43188.1"/>
    </source>
</evidence>
<evidence type="ECO:0000313" key="2">
    <source>
        <dbReference type="Proteomes" id="UP000050836"/>
    </source>
</evidence>
<name>A0A0R0AQH1_9GAMM</name>
<keyword evidence="2" id="KW-1185">Reference proteome</keyword>
<comment type="caution">
    <text evidence="1">The sequence shown here is derived from an EMBL/GenBank/DDBJ whole genome shotgun (WGS) entry which is preliminary data.</text>
</comment>
<gene>
    <name evidence="1" type="ORF">ARC78_07425</name>
</gene>
<dbReference type="AlphaFoldDB" id="A0A0R0AQH1"/>
<protein>
    <submittedName>
        <fullName evidence="1">Uncharacterized protein</fullName>
    </submittedName>
</protein>
<dbReference type="Proteomes" id="UP000050836">
    <property type="component" value="Unassembled WGS sequence"/>
</dbReference>
<sequence length="66" mass="7603">MRSDRGQLDIFDHSAHRMAAANRLAAEYAQLAYNFPPTVRDERVKHYISEAERYEAIAAQVERKAP</sequence>